<sequence>MSSPVSLSAHSIEYRYRQISITGNLATSRTRFTNSKRPGTEQMHYRIITTLLCGIVWITAIGCSESPNTVIKPDMTPDELQAQIEANAAAASAGGGSDEGL</sequence>
<evidence type="ECO:0000313" key="2">
    <source>
        <dbReference type="Proteomes" id="UP000011885"/>
    </source>
</evidence>
<evidence type="ECO:0000313" key="1">
    <source>
        <dbReference type="EMBL" id="EMI57137.1"/>
    </source>
</evidence>
<name>M5U6P0_9BACT</name>
<proteinExistence type="predicted"/>
<comment type="caution">
    <text evidence="1">The sequence shown here is derived from an EMBL/GenBank/DDBJ whole genome shotgun (WGS) entry which is preliminary data.</text>
</comment>
<gene>
    <name evidence="1" type="ORF">RSSM_01419</name>
</gene>
<dbReference type="Proteomes" id="UP000011885">
    <property type="component" value="Unassembled WGS sequence"/>
</dbReference>
<accession>M5U6P0</accession>
<dbReference type="AlphaFoldDB" id="M5U6P0"/>
<organism evidence="1 2">
    <name type="scientific">Rhodopirellula sallentina SM41</name>
    <dbReference type="NCBI Taxonomy" id="1263870"/>
    <lineage>
        <taxon>Bacteria</taxon>
        <taxon>Pseudomonadati</taxon>
        <taxon>Planctomycetota</taxon>
        <taxon>Planctomycetia</taxon>
        <taxon>Pirellulales</taxon>
        <taxon>Pirellulaceae</taxon>
        <taxon>Rhodopirellula</taxon>
    </lineage>
</organism>
<dbReference type="EMBL" id="ANOH01000108">
    <property type="protein sequence ID" value="EMI57137.1"/>
    <property type="molecule type" value="Genomic_DNA"/>
</dbReference>
<protein>
    <submittedName>
        <fullName evidence="1">Uncharacterized protein</fullName>
    </submittedName>
</protein>
<reference evidence="1 2" key="1">
    <citation type="journal article" date="2013" name="Mar. Genomics">
        <title>Expression of sulfatases in Rhodopirellula baltica and the diversity of sulfatases in the genus Rhodopirellula.</title>
        <authorList>
            <person name="Wegner C.E."/>
            <person name="Richter-Heitmann T."/>
            <person name="Klindworth A."/>
            <person name="Klockow C."/>
            <person name="Richter M."/>
            <person name="Achstetter T."/>
            <person name="Glockner F.O."/>
            <person name="Harder J."/>
        </authorList>
    </citation>
    <scope>NUCLEOTIDE SEQUENCE [LARGE SCALE GENOMIC DNA]</scope>
    <source>
        <strain evidence="1 2">SM41</strain>
    </source>
</reference>
<keyword evidence="2" id="KW-1185">Reference proteome</keyword>
<dbReference type="PATRIC" id="fig|1263870.3.peg.1524"/>